<dbReference type="Gene3D" id="1.10.760.10">
    <property type="entry name" value="Cytochrome c-like domain"/>
    <property type="match status" value="1"/>
</dbReference>
<keyword evidence="5" id="KW-0472">Membrane</keyword>
<dbReference type="EMBL" id="JAUKPO010000105">
    <property type="protein sequence ID" value="MDO1451854.1"/>
    <property type="molecule type" value="Genomic_DNA"/>
</dbReference>
<name>A0ABT8RK05_9BACT</name>
<evidence type="ECO:0000313" key="7">
    <source>
        <dbReference type="EMBL" id="MDO1451854.1"/>
    </source>
</evidence>
<keyword evidence="2 4" id="KW-0479">Metal-binding</keyword>
<feature type="domain" description="Cytochrome c" evidence="6">
    <location>
        <begin position="93"/>
        <end position="187"/>
    </location>
</feature>
<dbReference type="RefSeq" id="WP_302042649.1">
    <property type="nucleotide sequence ID" value="NZ_JAUKPO010000105.1"/>
</dbReference>
<dbReference type="InterPro" id="IPR009056">
    <property type="entry name" value="Cyt_c-like_dom"/>
</dbReference>
<keyword evidence="5" id="KW-1133">Transmembrane helix</keyword>
<keyword evidence="5" id="KW-0812">Transmembrane</keyword>
<proteinExistence type="predicted"/>
<dbReference type="PROSITE" id="PS51007">
    <property type="entry name" value="CYTC"/>
    <property type="match status" value="1"/>
</dbReference>
<keyword evidence="1 4" id="KW-0349">Heme</keyword>
<feature type="transmembrane region" description="Helical" evidence="5">
    <location>
        <begin position="46"/>
        <end position="66"/>
    </location>
</feature>
<reference evidence="7" key="1">
    <citation type="submission" date="2023-07" db="EMBL/GenBank/DDBJ databases">
        <title>The genome sequence of Rhodocytophaga aerolata KACC 12507.</title>
        <authorList>
            <person name="Zhang X."/>
        </authorList>
    </citation>
    <scope>NUCLEOTIDE SEQUENCE</scope>
    <source>
        <strain evidence="7">KACC 12507</strain>
    </source>
</reference>
<accession>A0ABT8RK05</accession>
<evidence type="ECO:0000259" key="6">
    <source>
        <dbReference type="PROSITE" id="PS51007"/>
    </source>
</evidence>
<evidence type="ECO:0000256" key="1">
    <source>
        <dbReference type="ARBA" id="ARBA00022617"/>
    </source>
</evidence>
<evidence type="ECO:0000256" key="4">
    <source>
        <dbReference type="PROSITE-ProRule" id="PRU00433"/>
    </source>
</evidence>
<dbReference type="Pfam" id="PF00034">
    <property type="entry name" value="Cytochrom_C"/>
    <property type="match status" value="1"/>
</dbReference>
<evidence type="ECO:0000256" key="2">
    <source>
        <dbReference type="ARBA" id="ARBA00022723"/>
    </source>
</evidence>
<dbReference type="SUPFAM" id="SSF46626">
    <property type="entry name" value="Cytochrome c"/>
    <property type="match status" value="1"/>
</dbReference>
<evidence type="ECO:0000313" key="8">
    <source>
        <dbReference type="Proteomes" id="UP001168528"/>
    </source>
</evidence>
<protein>
    <submittedName>
        <fullName evidence="7">Cytochrome c</fullName>
    </submittedName>
</protein>
<dbReference type="Proteomes" id="UP001168528">
    <property type="component" value="Unassembled WGS sequence"/>
</dbReference>
<keyword evidence="3 4" id="KW-0408">Iron</keyword>
<organism evidence="7 8">
    <name type="scientific">Rhodocytophaga aerolata</name>
    <dbReference type="NCBI Taxonomy" id="455078"/>
    <lineage>
        <taxon>Bacteria</taxon>
        <taxon>Pseudomonadati</taxon>
        <taxon>Bacteroidota</taxon>
        <taxon>Cytophagia</taxon>
        <taxon>Cytophagales</taxon>
        <taxon>Rhodocytophagaceae</taxon>
        <taxon>Rhodocytophaga</taxon>
    </lineage>
</organism>
<gene>
    <name evidence="7" type="ORF">Q0590_36635</name>
</gene>
<evidence type="ECO:0000256" key="5">
    <source>
        <dbReference type="SAM" id="Phobius"/>
    </source>
</evidence>
<sequence>MNNSSQHPANDNRGIPTHYLTTSQRYSVAVDSLPASENRMNKLQQIYGIVVITAFVTGGLFVFVGLNPEIFKEDTYGWCATDDSTYAEIIFQHYDHPGRKVFNLNCVTCHSASTSEIVVGPSLKEVTQRRDKQWIGEMILHGQKLVEQKDQYAVEQYEKYNRIVHPDFEYLSEDALNDLIEYLELEGGTKQ</sequence>
<comment type="caution">
    <text evidence="7">The sequence shown here is derived from an EMBL/GenBank/DDBJ whole genome shotgun (WGS) entry which is preliminary data.</text>
</comment>
<keyword evidence="8" id="KW-1185">Reference proteome</keyword>
<dbReference type="InterPro" id="IPR036909">
    <property type="entry name" value="Cyt_c-like_dom_sf"/>
</dbReference>
<evidence type="ECO:0000256" key="3">
    <source>
        <dbReference type="ARBA" id="ARBA00023004"/>
    </source>
</evidence>